<evidence type="ECO:0000256" key="8">
    <source>
        <dbReference type="PIRSR" id="PIRSR601519-1"/>
    </source>
</evidence>
<organism evidence="11 12">
    <name type="scientific">Fasciolopsis buskii</name>
    <dbReference type="NCBI Taxonomy" id="27845"/>
    <lineage>
        <taxon>Eukaryota</taxon>
        <taxon>Metazoa</taxon>
        <taxon>Spiralia</taxon>
        <taxon>Lophotrochozoa</taxon>
        <taxon>Platyhelminthes</taxon>
        <taxon>Trematoda</taxon>
        <taxon>Digenea</taxon>
        <taxon>Plagiorchiida</taxon>
        <taxon>Echinostomata</taxon>
        <taxon>Echinostomatoidea</taxon>
        <taxon>Fasciolidae</taxon>
        <taxon>Fasciolopsis</taxon>
    </lineage>
</organism>
<feature type="domain" description="Ferritin-like diiron" evidence="10">
    <location>
        <begin position="7"/>
        <end position="159"/>
    </location>
</feature>
<dbReference type="EC" id="1.16.3.1" evidence="9"/>
<comment type="caution">
    <text evidence="11">The sequence shown here is derived from an EMBL/GenBank/DDBJ whole genome shotgun (WGS) entry which is preliminary data.</text>
</comment>
<keyword evidence="2 9" id="KW-0409">Iron storage</keyword>
<evidence type="ECO:0000256" key="1">
    <source>
        <dbReference type="ARBA" id="ARBA00007513"/>
    </source>
</evidence>
<evidence type="ECO:0000256" key="3">
    <source>
        <dbReference type="ARBA" id="ARBA00022723"/>
    </source>
</evidence>
<keyword evidence="5 8" id="KW-0408">Iron</keyword>
<dbReference type="InterPro" id="IPR009078">
    <property type="entry name" value="Ferritin-like_SF"/>
</dbReference>
<evidence type="ECO:0000313" key="11">
    <source>
        <dbReference type="EMBL" id="KAA0199676.1"/>
    </source>
</evidence>
<evidence type="ECO:0000256" key="2">
    <source>
        <dbReference type="ARBA" id="ARBA00022434"/>
    </source>
</evidence>
<proteinExistence type="inferred from homology"/>
<evidence type="ECO:0000256" key="9">
    <source>
        <dbReference type="RuleBase" id="RU361145"/>
    </source>
</evidence>
<evidence type="ECO:0000313" key="12">
    <source>
        <dbReference type="Proteomes" id="UP000728185"/>
    </source>
</evidence>
<dbReference type="GO" id="GO:0006879">
    <property type="term" value="P:intracellular iron ion homeostasis"/>
    <property type="evidence" value="ECO:0007669"/>
    <property type="project" value="UniProtKB-KW"/>
</dbReference>
<dbReference type="InterPro" id="IPR012347">
    <property type="entry name" value="Ferritin-like"/>
</dbReference>
<comment type="function">
    <text evidence="9">Stores iron in a soluble, non-toxic, readily available form. Important for iron homeostasis. Iron is taken up in the ferrous form and deposited as ferric hydroxides after oxidation.</text>
</comment>
<dbReference type="PANTHER" id="PTHR11431">
    <property type="entry name" value="FERRITIN"/>
    <property type="match status" value="1"/>
</dbReference>
<dbReference type="SUPFAM" id="SSF47240">
    <property type="entry name" value="Ferritin-like"/>
    <property type="match status" value="1"/>
</dbReference>
<sequence>MQSAHAGNFPKESENLINKLINLCWSIEQTYLTMSAACAGDEISMLGFSEYFRLCCNRMRAVADKLCQFLTIRGGRLTMGEVHSLIQIASCGDCTVEKFMHMALDMEKQFEEKLSELCGVAKNVNDLLTAEYIESSLLLHQIHALRITLNHVNGLKACENPWMYDTMTMKPLVREIYELIGCGRMGNTCSGIIDTTSTTGVSRSTNGCGRMPASESLQSFACCLRQ</sequence>
<dbReference type="GO" id="GO:0008199">
    <property type="term" value="F:ferric iron binding"/>
    <property type="evidence" value="ECO:0007669"/>
    <property type="project" value="InterPro"/>
</dbReference>
<keyword evidence="4 9" id="KW-0560">Oxidoreductase</keyword>
<name>A0A8E0S9G0_9TREM</name>
<evidence type="ECO:0000256" key="7">
    <source>
        <dbReference type="ARBA" id="ARBA00047990"/>
    </source>
</evidence>
<dbReference type="InterPro" id="IPR001519">
    <property type="entry name" value="Ferritin"/>
</dbReference>
<dbReference type="Pfam" id="PF00210">
    <property type="entry name" value="Ferritin"/>
    <property type="match status" value="1"/>
</dbReference>
<dbReference type="GO" id="GO:0005737">
    <property type="term" value="C:cytoplasm"/>
    <property type="evidence" value="ECO:0007669"/>
    <property type="project" value="TreeGrafter"/>
</dbReference>
<dbReference type="EMBL" id="LUCM01000982">
    <property type="protein sequence ID" value="KAA0199676.1"/>
    <property type="molecule type" value="Genomic_DNA"/>
</dbReference>
<dbReference type="PANTHER" id="PTHR11431:SF75">
    <property type="entry name" value="FERRITIN"/>
    <property type="match status" value="1"/>
</dbReference>
<dbReference type="InterPro" id="IPR009040">
    <property type="entry name" value="Ferritin-like_diiron"/>
</dbReference>
<dbReference type="GO" id="GO:0006826">
    <property type="term" value="P:iron ion transport"/>
    <property type="evidence" value="ECO:0007669"/>
    <property type="project" value="InterPro"/>
</dbReference>
<evidence type="ECO:0000256" key="6">
    <source>
        <dbReference type="ARBA" id="ARBA00025111"/>
    </source>
</evidence>
<dbReference type="GO" id="GO:0008198">
    <property type="term" value="F:ferrous iron binding"/>
    <property type="evidence" value="ECO:0007669"/>
    <property type="project" value="TreeGrafter"/>
</dbReference>
<evidence type="ECO:0000256" key="4">
    <source>
        <dbReference type="ARBA" id="ARBA00023002"/>
    </source>
</evidence>
<comment type="similarity">
    <text evidence="1 9">Belongs to the ferritin family.</text>
</comment>
<accession>A0A8E0S9G0</accession>
<protein>
    <recommendedName>
        <fullName evidence="9">Ferritin</fullName>
        <ecNumber evidence="9">1.16.3.1</ecNumber>
    </recommendedName>
</protein>
<evidence type="ECO:0000259" key="10">
    <source>
        <dbReference type="PROSITE" id="PS50905"/>
    </source>
</evidence>
<evidence type="ECO:0000256" key="5">
    <source>
        <dbReference type="ARBA" id="ARBA00023004"/>
    </source>
</evidence>
<comment type="catalytic activity">
    <reaction evidence="7 9">
        <text>4 Fe(2+) + O2 + 4 H(+) = 4 Fe(3+) + 2 H2O</text>
        <dbReference type="Rhea" id="RHEA:11148"/>
        <dbReference type="ChEBI" id="CHEBI:15377"/>
        <dbReference type="ChEBI" id="CHEBI:15378"/>
        <dbReference type="ChEBI" id="CHEBI:15379"/>
        <dbReference type="ChEBI" id="CHEBI:29033"/>
        <dbReference type="ChEBI" id="CHEBI:29034"/>
        <dbReference type="EC" id="1.16.3.1"/>
    </reaction>
</comment>
<feature type="binding site" evidence="8">
    <location>
        <position position="141"/>
    </location>
    <ligand>
        <name>Fe cation</name>
        <dbReference type="ChEBI" id="CHEBI:24875"/>
        <label>1</label>
    </ligand>
</feature>
<dbReference type="InterPro" id="IPR008331">
    <property type="entry name" value="Ferritin_DPS_dom"/>
</dbReference>
<reference evidence="11" key="1">
    <citation type="submission" date="2019-05" db="EMBL/GenBank/DDBJ databases">
        <title>Annotation for the trematode Fasciolopsis buski.</title>
        <authorList>
            <person name="Choi Y.-J."/>
        </authorList>
    </citation>
    <scope>NUCLEOTIDE SEQUENCE</scope>
    <source>
        <strain evidence="11">HT</strain>
        <tissue evidence="11">Whole worm</tissue>
    </source>
</reference>
<feature type="binding site" evidence="8">
    <location>
        <position position="107"/>
    </location>
    <ligand>
        <name>Fe cation</name>
        <dbReference type="ChEBI" id="CHEBI:24875"/>
        <label>1</label>
    </ligand>
</feature>
<dbReference type="Proteomes" id="UP000728185">
    <property type="component" value="Unassembled WGS sequence"/>
</dbReference>
<keyword evidence="12" id="KW-1185">Reference proteome</keyword>
<comment type="function">
    <text evidence="6">Stores iron in a soluble, non-toxic, readily available form. Important for iron homeostasis. Has ferroxidase activity. Iron is taken up in the ferrous form and deposited as ferric hydroxides after oxidation.</text>
</comment>
<dbReference type="Gene3D" id="1.20.1260.10">
    <property type="match status" value="1"/>
</dbReference>
<keyword evidence="3 8" id="KW-0479">Metal-binding</keyword>
<dbReference type="GO" id="GO:0004322">
    <property type="term" value="F:ferroxidase activity"/>
    <property type="evidence" value="ECO:0007669"/>
    <property type="project" value="UniProtKB-EC"/>
</dbReference>
<dbReference type="PROSITE" id="PS50905">
    <property type="entry name" value="FERRITIN_LIKE"/>
    <property type="match status" value="1"/>
</dbReference>
<dbReference type="OrthoDB" id="186462at2759"/>
<gene>
    <name evidence="11" type="ORF">FBUS_06313</name>
</gene>
<dbReference type="AlphaFoldDB" id="A0A8E0S9G0"/>